<evidence type="ECO:0000256" key="3">
    <source>
        <dbReference type="ARBA" id="ARBA00022777"/>
    </source>
</evidence>
<feature type="domain" description="Protein kinase" evidence="6">
    <location>
        <begin position="1"/>
        <end position="220"/>
    </location>
</feature>
<dbReference type="InterPro" id="IPR050339">
    <property type="entry name" value="CC_SR_Kinase"/>
</dbReference>
<dbReference type="PANTHER" id="PTHR11042:SF91">
    <property type="entry name" value="EUKARYOTIC TRANSLATION INITIATION FACTOR 2-ALPHA KINASE"/>
    <property type="match status" value="1"/>
</dbReference>
<evidence type="ECO:0000256" key="4">
    <source>
        <dbReference type="ARBA" id="ARBA00022840"/>
    </source>
</evidence>
<dbReference type="InterPro" id="IPR000719">
    <property type="entry name" value="Prot_kinase_dom"/>
</dbReference>
<dbReference type="EMBL" id="BTSY01000004">
    <property type="protein sequence ID" value="GMT26253.1"/>
    <property type="molecule type" value="Genomic_DNA"/>
</dbReference>
<dbReference type="InterPro" id="IPR008271">
    <property type="entry name" value="Ser/Thr_kinase_AS"/>
</dbReference>
<dbReference type="AlphaFoldDB" id="A0AAV5W3V8"/>
<evidence type="ECO:0000256" key="1">
    <source>
        <dbReference type="ARBA" id="ARBA00022679"/>
    </source>
</evidence>
<dbReference type="GO" id="GO:0005524">
    <property type="term" value="F:ATP binding"/>
    <property type="evidence" value="ECO:0007669"/>
    <property type="project" value="UniProtKB-KW"/>
</dbReference>
<comment type="caution">
    <text evidence="7">The sequence shown here is derived from an EMBL/GenBank/DDBJ whole genome shotgun (WGS) entry which is preliminary data.</text>
</comment>
<dbReference type="SUPFAM" id="SSF56112">
    <property type="entry name" value="Protein kinase-like (PK-like)"/>
    <property type="match status" value="1"/>
</dbReference>
<proteinExistence type="inferred from homology"/>
<dbReference type="SMART" id="SM00220">
    <property type="entry name" value="S_TKc"/>
    <property type="match status" value="1"/>
</dbReference>
<protein>
    <recommendedName>
        <fullName evidence="6">Protein kinase domain-containing protein</fullName>
    </recommendedName>
</protein>
<evidence type="ECO:0000313" key="7">
    <source>
        <dbReference type="EMBL" id="GMT26253.1"/>
    </source>
</evidence>
<feature type="non-terminal residue" evidence="7">
    <location>
        <position position="1"/>
    </location>
</feature>
<dbReference type="Pfam" id="PF00069">
    <property type="entry name" value="Pkinase"/>
    <property type="match status" value="1"/>
</dbReference>
<name>A0AAV5W3V8_9BILA</name>
<dbReference type="PANTHER" id="PTHR11042">
    <property type="entry name" value="EUKARYOTIC TRANSLATION INITIATION FACTOR 2-ALPHA KINASE EIF2-ALPHA KINASE -RELATED"/>
    <property type="match status" value="1"/>
</dbReference>
<keyword evidence="4" id="KW-0067">ATP-binding</keyword>
<keyword evidence="1" id="KW-0808">Transferase</keyword>
<keyword evidence="8" id="KW-1185">Reference proteome</keyword>
<dbReference type="Proteomes" id="UP001432322">
    <property type="component" value="Unassembled WGS sequence"/>
</dbReference>
<dbReference type="GO" id="GO:0005737">
    <property type="term" value="C:cytoplasm"/>
    <property type="evidence" value="ECO:0007669"/>
    <property type="project" value="TreeGrafter"/>
</dbReference>
<comment type="similarity">
    <text evidence="5">Belongs to the protein kinase superfamily. Ser/Thr protein kinase family. GCN2 subfamily.</text>
</comment>
<dbReference type="InterPro" id="IPR011009">
    <property type="entry name" value="Kinase-like_dom_sf"/>
</dbReference>
<evidence type="ECO:0000256" key="2">
    <source>
        <dbReference type="ARBA" id="ARBA00022741"/>
    </source>
</evidence>
<accession>A0AAV5W3V8</accession>
<reference evidence="7" key="1">
    <citation type="submission" date="2023-10" db="EMBL/GenBank/DDBJ databases">
        <title>Genome assembly of Pristionchus species.</title>
        <authorList>
            <person name="Yoshida K."/>
            <person name="Sommer R.J."/>
        </authorList>
    </citation>
    <scope>NUCLEOTIDE SEQUENCE</scope>
    <source>
        <strain evidence="7">RS5133</strain>
    </source>
</reference>
<keyword evidence="2" id="KW-0547">Nucleotide-binding</keyword>
<gene>
    <name evidence="7" type="ORF">PFISCL1PPCAC_17550</name>
</gene>
<dbReference type="GO" id="GO:0004694">
    <property type="term" value="F:eukaryotic translation initiation factor 2alpha kinase activity"/>
    <property type="evidence" value="ECO:0007669"/>
    <property type="project" value="TreeGrafter"/>
</dbReference>
<dbReference type="PROSITE" id="PS00108">
    <property type="entry name" value="PROTEIN_KINASE_ST"/>
    <property type="match status" value="1"/>
</dbReference>
<dbReference type="GO" id="GO:0005634">
    <property type="term" value="C:nucleus"/>
    <property type="evidence" value="ECO:0007669"/>
    <property type="project" value="TreeGrafter"/>
</dbReference>
<dbReference type="Gene3D" id="1.10.510.10">
    <property type="entry name" value="Transferase(Phosphotransferase) domain 1"/>
    <property type="match status" value="1"/>
</dbReference>
<evidence type="ECO:0000256" key="5">
    <source>
        <dbReference type="ARBA" id="ARBA00037982"/>
    </source>
</evidence>
<evidence type="ECO:0000313" key="8">
    <source>
        <dbReference type="Proteomes" id="UP001432322"/>
    </source>
</evidence>
<organism evidence="7 8">
    <name type="scientific">Pristionchus fissidentatus</name>
    <dbReference type="NCBI Taxonomy" id="1538716"/>
    <lineage>
        <taxon>Eukaryota</taxon>
        <taxon>Metazoa</taxon>
        <taxon>Ecdysozoa</taxon>
        <taxon>Nematoda</taxon>
        <taxon>Chromadorea</taxon>
        <taxon>Rhabditida</taxon>
        <taxon>Rhabditina</taxon>
        <taxon>Diplogasteromorpha</taxon>
        <taxon>Diplogasteroidea</taxon>
        <taxon>Neodiplogasteridae</taxon>
        <taxon>Pristionchus</taxon>
    </lineage>
</organism>
<dbReference type="PROSITE" id="PS50011">
    <property type="entry name" value="PROTEIN_KINASE_DOM"/>
    <property type="match status" value="1"/>
</dbReference>
<evidence type="ECO:0000259" key="6">
    <source>
        <dbReference type="PROSITE" id="PS50011"/>
    </source>
</evidence>
<sequence length="220" mass="25919">ATWIEKPPPGWQVRADLEMQDICDPSDRLNVFHDNCFFLYIQMKLCKGSLEDWLRDNQEHPRDPQRIDMIFKQIVEAIAYIHDTGVFHRDLKPSNILFDDNDRIRVCDLGIASEFEILEGQEITATRTANIGTPLYSSPEQRYWRYSSKVDVFALGLILVELCVRMTAELRKRAFDNYRNGEPNYFILIDDDRTRELITQLTKVESEERPTCREILDMLR</sequence>
<keyword evidence="3" id="KW-0418">Kinase</keyword>